<dbReference type="AlphaFoldDB" id="A0A2G9Q3M4"/>
<evidence type="ECO:0000313" key="3">
    <source>
        <dbReference type="Proteomes" id="UP000228934"/>
    </source>
</evidence>
<evidence type="ECO:0000313" key="2">
    <source>
        <dbReference type="EMBL" id="PIO10206.1"/>
    </source>
</evidence>
<evidence type="ECO:0000256" key="1">
    <source>
        <dbReference type="SAM" id="MobiDB-lite"/>
    </source>
</evidence>
<reference evidence="3" key="1">
    <citation type="journal article" date="2017" name="Nat. Commun.">
        <title>The North American bullfrog draft genome provides insight into hormonal regulation of long noncoding RNA.</title>
        <authorList>
            <person name="Hammond S.A."/>
            <person name="Warren R.L."/>
            <person name="Vandervalk B.P."/>
            <person name="Kucuk E."/>
            <person name="Khan H."/>
            <person name="Gibb E.A."/>
            <person name="Pandoh P."/>
            <person name="Kirk H."/>
            <person name="Zhao Y."/>
            <person name="Jones M."/>
            <person name="Mungall A.J."/>
            <person name="Coope R."/>
            <person name="Pleasance S."/>
            <person name="Moore R.A."/>
            <person name="Holt R.A."/>
            <person name="Round J.M."/>
            <person name="Ohora S."/>
            <person name="Walle B.V."/>
            <person name="Veldhoen N."/>
            <person name="Helbing C.C."/>
            <person name="Birol I."/>
        </authorList>
    </citation>
    <scope>NUCLEOTIDE SEQUENCE [LARGE SCALE GENOMIC DNA]</scope>
</reference>
<proteinExistence type="predicted"/>
<feature type="region of interest" description="Disordered" evidence="1">
    <location>
        <begin position="20"/>
        <end position="39"/>
    </location>
</feature>
<keyword evidence="3" id="KW-1185">Reference proteome</keyword>
<organism evidence="2 3">
    <name type="scientific">Aquarana catesbeiana</name>
    <name type="common">American bullfrog</name>
    <name type="synonym">Rana catesbeiana</name>
    <dbReference type="NCBI Taxonomy" id="8400"/>
    <lineage>
        <taxon>Eukaryota</taxon>
        <taxon>Metazoa</taxon>
        <taxon>Chordata</taxon>
        <taxon>Craniata</taxon>
        <taxon>Vertebrata</taxon>
        <taxon>Euteleostomi</taxon>
        <taxon>Amphibia</taxon>
        <taxon>Batrachia</taxon>
        <taxon>Anura</taxon>
        <taxon>Neobatrachia</taxon>
        <taxon>Ranoidea</taxon>
        <taxon>Ranidae</taxon>
        <taxon>Aquarana</taxon>
    </lineage>
</organism>
<gene>
    <name evidence="2" type="ORF">AB205_0111870</name>
</gene>
<sequence>EEEEDVVEIGTTTGDREVMDRDPFHIRKCPDPDRGDNGV</sequence>
<dbReference type="EMBL" id="KZ369402">
    <property type="protein sequence ID" value="PIO10206.1"/>
    <property type="molecule type" value="Genomic_DNA"/>
</dbReference>
<feature type="non-terminal residue" evidence="2">
    <location>
        <position position="1"/>
    </location>
</feature>
<name>A0A2G9Q3M4_AQUCT</name>
<protein>
    <submittedName>
        <fullName evidence="2">Uncharacterized protein</fullName>
    </submittedName>
</protein>
<dbReference type="Proteomes" id="UP000228934">
    <property type="component" value="Unassembled WGS sequence"/>
</dbReference>
<accession>A0A2G9Q3M4</accession>